<dbReference type="InParanoid" id="A0A507BLV2"/>
<organism evidence="8 9">
    <name type="scientific">Thyridium curvatum</name>
    <dbReference type="NCBI Taxonomy" id="1093900"/>
    <lineage>
        <taxon>Eukaryota</taxon>
        <taxon>Fungi</taxon>
        <taxon>Dikarya</taxon>
        <taxon>Ascomycota</taxon>
        <taxon>Pezizomycotina</taxon>
        <taxon>Sordariomycetes</taxon>
        <taxon>Sordariomycetidae</taxon>
        <taxon>Thyridiales</taxon>
        <taxon>Thyridiaceae</taxon>
        <taxon>Thyridium</taxon>
    </lineage>
</organism>
<dbReference type="Pfam" id="PF13374">
    <property type="entry name" value="TPR_10"/>
    <property type="match status" value="1"/>
</dbReference>
<accession>A0A507BLV2</accession>
<dbReference type="InterPro" id="IPR027417">
    <property type="entry name" value="P-loop_NTPase"/>
</dbReference>
<keyword evidence="5" id="KW-0496">Mitochondrion</keyword>
<dbReference type="InterPro" id="IPR029058">
    <property type="entry name" value="AB_hydrolase_fold"/>
</dbReference>
<comment type="subcellular location">
    <subcellularLocation>
        <location evidence="2">Endoplasmic reticulum</location>
    </subcellularLocation>
    <subcellularLocation>
        <location evidence="3">Membrane</location>
    </subcellularLocation>
    <subcellularLocation>
        <location evidence="1">Mitochondrion</location>
    </subcellularLocation>
</comment>
<evidence type="ECO:0000256" key="4">
    <source>
        <dbReference type="ARBA" id="ARBA00022824"/>
    </source>
</evidence>
<dbReference type="GeneID" id="41979039"/>
<dbReference type="InterPro" id="IPR052374">
    <property type="entry name" value="SERAC1"/>
</dbReference>
<dbReference type="InterPro" id="IPR019734">
    <property type="entry name" value="TPR_rpt"/>
</dbReference>
<evidence type="ECO:0000256" key="3">
    <source>
        <dbReference type="ARBA" id="ARBA00004370"/>
    </source>
</evidence>
<dbReference type="Gene3D" id="1.25.40.10">
    <property type="entry name" value="Tetratricopeptide repeat domain"/>
    <property type="match status" value="2"/>
</dbReference>
<evidence type="ECO:0000256" key="1">
    <source>
        <dbReference type="ARBA" id="ARBA00004173"/>
    </source>
</evidence>
<evidence type="ECO:0000313" key="8">
    <source>
        <dbReference type="EMBL" id="TPX18479.1"/>
    </source>
</evidence>
<dbReference type="PANTHER" id="PTHR48182:SF2">
    <property type="entry name" value="PROTEIN SERAC1"/>
    <property type="match status" value="1"/>
</dbReference>
<feature type="region of interest" description="Disordered" evidence="7">
    <location>
        <begin position="1"/>
        <end position="20"/>
    </location>
</feature>
<evidence type="ECO:0000256" key="2">
    <source>
        <dbReference type="ARBA" id="ARBA00004240"/>
    </source>
</evidence>
<comment type="caution">
    <text evidence="8">The sequence shown here is derived from an EMBL/GenBank/DDBJ whole genome shotgun (WGS) entry which is preliminary data.</text>
</comment>
<name>A0A507BLV2_9PEZI</name>
<dbReference type="GO" id="GO:0005739">
    <property type="term" value="C:mitochondrion"/>
    <property type="evidence" value="ECO:0007669"/>
    <property type="project" value="UniProtKB-SubCell"/>
</dbReference>
<dbReference type="SUPFAM" id="SSF53474">
    <property type="entry name" value="alpha/beta-Hydrolases"/>
    <property type="match status" value="1"/>
</dbReference>
<gene>
    <name evidence="8" type="ORF">E0L32_011592</name>
</gene>
<evidence type="ECO:0000256" key="6">
    <source>
        <dbReference type="ARBA" id="ARBA00023136"/>
    </source>
</evidence>
<dbReference type="Gene3D" id="3.40.50.300">
    <property type="entry name" value="P-loop containing nucleotide triphosphate hydrolases"/>
    <property type="match status" value="1"/>
</dbReference>
<reference evidence="8 9" key="1">
    <citation type="submission" date="2019-06" db="EMBL/GenBank/DDBJ databases">
        <title>Draft genome sequence of the filamentous fungus Phialemoniopsis curvata isolated from diesel fuel.</title>
        <authorList>
            <person name="Varaljay V.A."/>
            <person name="Lyon W.J."/>
            <person name="Crouch A.L."/>
            <person name="Drake C.E."/>
            <person name="Hollomon J.M."/>
            <person name="Nadeau L.J."/>
            <person name="Nunn H.S."/>
            <person name="Stevenson B.S."/>
            <person name="Bojanowski C.L."/>
            <person name="Crookes-Goodson W.J."/>
        </authorList>
    </citation>
    <scope>NUCLEOTIDE SEQUENCE [LARGE SCALE GENOMIC DNA]</scope>
    <source>
        <strain evidence="8 9">D216</strain>
    </source>
</reference>
<dbReference type="SMART" id="SM00028">
    <property type="entry name" value="TPR"/>
    <property type="match status" value="3"/>
</dbReference>
<dbReference type="OrthoDB" id="6161812at2759"/>
<feature type="compositionally biased region" description="Polar residues" evidence="7">
    <location>
        <begin position="479"/>
        <end position="491"/>
    </location>
</feature>
<dbReference type="GO" id="GO:0016020">
    <property type="term" value="C:membrane"/>
    <property type="evidence" value="ECO:0007669"/>
    <property type="project" value="UniProtKB-SubCell"/>
</dbReference>
<dbReference type="SUPFAM" id="SSF52540">
    <property type="entry name" value="P-loop containing nucleoside triphosphate hydrolases"/>
    <property type="match status" value="1"/>
</dbReference>
<feature type="compositionally biased region" description="Basic and acidic residues" evidence="7">
    <location>
        <begin position="449"/>
        <end position="458"/>
    </location>
</feature>
<keyword evidence="6" id="KW-0472">Membrane</keyword>
<keyword evidence="9" id="KW-1185">Reference proteome</keyword>
<dbReference type="Proteomes" id="UP000319257">
    <property type="component" value="Unassembled WGS sequence"/>
</dbReference>
<evidence type="ECO:0000256" key="7">
    <source>
        <dbReference type="SAM" id="MobiDB-lite"/>
    </source>
</evidence>
<dbReference type="Gene3D" id="3.40.50.1820">
    <property type="entry name" value="alpha/beta hydrolase"/>
    <property type="match status" value="1"/>
</dbReference>
<evidence type="ECO:0000313" key="9">
    <source>
        <dbReference type="Proteomes" id="UP000319257"/>
    </source>
</evidence>
<dbReference type="EMBL" id="SKBQ01000111">
    <property type="protein sequence ID" value="TPX18479.1"/>
    <property type="molecule type" value="Genomic_DNA"/>
</dbReference>
<dbReference type="PANTHER" id="PTHR48182">
    <property type="entry name" value="PROTEIN SERAC1"/>
    <property type="match status" value="1"/>
</dbReference>
<feature type="compositionally biased region" description="Basic and acidic residues" evidence="7">
    <location>
        <begin position="466"/>
        <end position="475"/>
    </location>
</feature>
<dbReference type="SUPFAM" id="SSF48452">
    <property type="entry name" value="TPR-like"/>
    <property type="match status" value="1"/>
</dbReference>
<evidence type="ECO:0000256" key="5">
    <source>
        <dbReference type="ARBA" id="ARBA00023128"/>
    </source>
</evidence>
<feature type="region of interest" description="Disordered" evidence="7">
    <location>
        <begin position="449"/>
        <end position="501"/>
    </location>
</feature>
<proteinExistence type="predicted"/>
<dbReference type="RefSeq" id="XP_031000190.1">
    <property type="nucleotide sequence ID" value="XM_031134339.1"/>
</dbReference>
<dbReference type="STRING" id="1093900.A0A507BLV2"/>
<dbReference type="GO" id="GO:0005783">
    <property type="term" value="C:endoplasmic reticulum"/>
    <property type="evidence" value="ECO:0007669"/>
    <property type="project" value="UniProtKB-SubCell"/>
</dbReference>
<keyword evidence="4" id="KW-0256">Endoplasmic reticulum</keyword>
<sequence>MTKHPQTSPGLPSPTEATTQPLLMGVSNISGLTDTRASVVSARKSDMIEPSDHHRYLWKISGVSTTLDPDGLCQVLRKHPDIQTSNTVGTSGRDNEDECEDIVVRTLAVDPNRPAQCQATVSFRHLSPKLTENRATGRTFEIRVRLPTQGEIEQAGAGLQKMAIGDNFDGLTALYSPPPNKHEADIIAVPGLAGHPFGSFVHKSDGYMWLADGLPQDLSTARVMIYGHQSRLKDSVSFATLDDLANSLQRTLSRVLKNGRSRVVLIGHSLGGLLIKLALIRMNQSESERALVGRIAATVFFGVPHEGMDIESLTPITGNGPNRALLESLNRINPKELASRNQDFTSMLREHSFKVYCFFETSMSHTAVADEHGNYKMMGERKCFVTPISATSCLPLHQRDGSIAMQRTHSDLVKFSRYDEDYHIVLDVLKQCIPDTVIANRPRGVVRHSDTAIVRENDTSASGADRGSDPQDTLHAESMSRSSSGFATIQTDGCDKTGPPPRLYEPNHYIPIMQNPHFVGRQQYLSLLNECLVCSPSSSQRAFALWGPRGQGKTQTARQFVKESERFFKHILWVGAGDETSLIASYAGYARRFEVVGTSIAPAIAAGRLKQWFTEQSAYYKSNNLPHSSAADIMEDSLCGFADELFLVVFDSAEESKLISEWWPCSDHGSILITTVDPIFQTSNYAGRGEKLSPLSEDDASKMVLDQVRKEALSKSTEMNLEAARQVVSRVECLPLAISGIIGTINSDATDTLSGYNERNKHAEPILTYTAEVFDRRFAPYGKAIADVFREQLRVLGRDAASLAMMEVISLLHGHRIPGELLGFGKGPGGIADIDFTMDFGKHIKSLSRGLLDQNERMYAEEPLHYGVHGLIRQFVRQQMTDKSRQKAFDSATQLLYVAIDPLASYTEKEPSRETDRRLFLDYFTHIQSVKGFGDQLWKERGNVLRVPVYYFMLLAYSSWICYSVGSFADGLELLNSAGDILRSINASTRAWSEKPGQIDMIMSKLEMTHNYACIASEIGDFSLSLEKFQEEESIYTEAMDTIWKDSAEDHSERLANILGGIANSYQGLNDHTRAEEYYARCLELGERDDIHCPFEVNICRSQWARGALDVASTRLEKLIQLREREYGQKDDKDFIIGHMKYVLGNVRLDQQRFDEAFELHTDALDCWRKTQPYHHKTGDACHKVGWHHTRRKEWNQAEASLRSGLEVYRSGTTAKFFQCEIARSSYKLSLVLQELGKYEESERMQMEATAMKARLSKNTHVDKTCQTEAAYDALVSLWAR</sequence>
<protein>
    <submittedName>
        <fullName evidence="8">Uncharacterized protein</fullName>
    </submittedName>
</protein>
<dbReference type="Pfam" id="PF13424">
    <property type="entry name" value="TPR_12"/>
    <property type="match status" value="1"/>
</dbReference>
<dbReference type="InterPro" id="IPR011990">
    <property type="entry name" value="TPR-like_helical_dom_sf"/>
</dbReference>